<dbReference type="RefSeq" id="WP_377758770.1">
    <property type="nucleotide sequence ID" value="NZ_JBHRXY010000001.1"/>
</dbReference>
<evidence type="ECO:0000313" key="3">
    <source>
        <dbReference type="Proteomes" id="UP001595539"/>
    </source>
</evidence>
<protein>
    <recommendedName>
        <fullName evidence="4">VPLPA-CTERM protein sorting domain-containing protein</fullName>
    </recommendedName>
</protein>
<name>A0ABV7U005_9RHOB</name>
<evidence type="ECO:0008006" key="4">
    <source>
        <dbReference type="Google" id="ProtNLM"/>
    </source>
</evidence>
<evidence type="ECO:0000313" key="2">
    <source>
        <dbReference type="EMBL" id="MFC3628187.1"/>
    </source>
</evidence>
<comment type="caution">
    <text evidence="2">The sequence shown here is derived from an EMBL/GenBank/DDBJ whole genome shotgun (WGS) entry which is preliminary data.</text>
</comment>
<organism evidence="2 3">
    <name type="scientific">Paracoccus angustae</name>
    <dbReference type="NCBI Taxonomy" id="1671480"/>
    <lineage>
        <taxon>Bacteria</taxon>
        <taxon>Pseudomonadati</taxon>
        <taxon>Pseudomonadota</taxon>
        <taxon>Alphaproteobacteria</taxon>
        <taxon>Rhodobacterales</taxon>
        <taxon>Paracoccaceae</taxon>
        <taxon>Paracoccus</taxon>
    </lineage>
</organism>
<proteinExistence type="predicted"/>
<accession>A0ABV7U005</accession>
<keyword evidence="1" id="KW-0732">Signal</keyword>
<sequence length="221" mass="23948">MGIRSLCAAAVAVVGIGQAAEAATYTTTNYDLTVRYEGTVFDSVLYSSLFGEEDDKYYGYVPAGDTSLGLQSYLFGAPAISTTFRFTVSILDPLVPITEPFYGNGGRTPVCQLGPWDCTRTNRTSLDPYGFFLAWDDDWIISGAPTVGSSIEVFFHAIYGDTEGTFYTTDRSHAYSYSFETSNFTVLSVNDPAPVPLPATAALLPLGLGALAVMRKRRRLS</sequence>
<feature type="signal peptide" evidence="1">
    <location>
        <begin position="1"/>
        <end position="22"/>
    </location>
</feature>
<dbReference type="EMBL" id="JBHRXY010000001">
    <property type="protein sequence ID" value="MFC3628187.1"/>
    <property type="molecule type" value="Genomic_DNA"/>
</dbReference>
<evidence type="ECO:0000256" key="1">
    <source>
        <dbReference type="SAM" id="SignalP"/>
    </source>
</evidence>
<reference evidence="3" key="1">
    <citation type="journal article" date="2019" name="Int. J. Syst. Evol. Microbiol.">
        <title>The Global Catalogue of Microorganisms (GCM) 10K type strain sequencing project: providing services to taxonomists for standard genome sequencing and annotation.</title>
        <authorList>
            <consortium name="The Broad Institute Genomics Platform"/>
            <consortium name="The Broad Institute Genome Sequencing Center for Infectious Disease"/>
            <person name="Wu L."/>
            <person name="Ma J."/>
        </authorList>
    </citation>
    <scope>NUCLEOTIDE SEQUENCE [LARGE SCALE GENOMIC DNA]</scope>
    <source>
        <strain evidence="3">KCTC 42473</strain>
    </source>
</reference>
<keyword evidence="3" id="KW-1185">Reference proteome</keyword>
<gene>
    <name evidence="2" type="ORF">ACFOM8_01870</name>
</gene>
<dbReference type="Proteomes" id="UP001595539">
    <property type="component" value="Unassembled WGS sequence"/>
</dbReference>
<feature type="chain" id="PRO_5046949209" description="VPLPA-CTERM protein sorting domain-containing protein" evidence="1">
    <location>
        <begin position="23"/>
        <end position="221"/>
    </location>
</feature>